<dbReference type="InterPro" id="IPR011045">
    <property type="entry name" value="N2O_reductase_N"/>
</dbReference>
<name>A0AAU9DBF5_9BACT</name>
<dbReference type="Proteomes" id="UP001348817">
    <property type="component" value="Chromosome"/>
</dbReference>
<dbReference type="RefSeq" id="WP_338391286.1">
    <property type="nucleotide sequence ID" value="NZ_AP025314.1"/>
</dbReference>
<dbReference type="PANTHER" id="PTHR47197">
    <property type="entry name" value="PROTEIN NIRF"/>
    <property type="match status" value="1"/>
</dbReference>
<proteinExistence type="predicted"/>
<dbReference type="KEGG" id="fax:FUAX_21220"/>
<dbReference type="Pfam" id="PF16819">
    <property type="entry name" value="DUF5074"/>
    <property type="match status" value="1"/>
</dbReference>
<dbReference type="InterPro" id="IPR031815">
    <property type="entry name" value="DUF5074"/>
</dbReference>
<gene>
    <name evidence="1" type="ORF">FUAX_21220</name>
</gene>
<evidence type="ECO:0008006" key="3">
    <source>
        <dbReference type="Google" id="ProtNLM"/>
    </source>
</evidence>
<dbReference type="SUPFAM" id="SSF50974">
    <property type="entry name" value="Nitrous oxide reductase, N-terminal domain"/>
    <property type="match status" value="1"/>
</dbReference>
<sequence>MIRTEMKYTASEGQKGTTSSKLFSHVRRLAIIAGILATTLACNDPEDALVENYKPPSGNYTNGVFVLNEGNFDWGVGTLSFFSPEKSPWIDGHRETESKIFRQINDSELGNVSQSMTIYKGKGYIVINNSERVIVTDPGTIKWTGTIEVPGGSPRYLLPINTKKAYLTELYVDCVWIVDLENEKISGKIPVSGWTEGLILFENYALVTKKRTTKDKREGGEVLLKIDTRTDEVVDSVALPKGPSSIVMDQRRKAWVLCDGGLQDQPNLVRLNPFTMKVEKTFPFPNEAVIAPGNLRSNETADTLYFLNGGVCRHPIDAPELNPNAYIPQREKFYAMDIEPGTGLIYVGDALDYLRRGIAYRFRPNGHPVDSFRVGVIPTGFTFNQP</sequence>
<dbReference type="Gene3D" id="2.130.10.10">
    <property type="entry name" value="YVTN repeat-like/Quinoprotein amine dehydrogenase"/>
    <property type="match status" value="1"/>
</dbReference>
<evidence type="ECO:0000313" key="2">
    <source>
        <dbReference type="Proteomes" id="UP001348817"/>
    </source>
</evidence>
<dbReference type="AlphaFoldDB" id="A0AAU9DBF5"/>
<dbReference type="EMBL" id="AP025314">
    <property type="protein sequence ID" value="BDD09690.1"/>
    <property type="molecule type" value="Genomic_DNA"/>
</dbReference>
<dbReference type="InterPro" id="IPR015943">
    <property type="entry name" value="WD40/YVTN_repeat-like_dom_sf"/>
</dbReference>
<dbReference type="InterPro" id="IPR051200">
    <property type="entry name" value="Host-pathogen_enzymatic-act"/>
</dbReference>
<dbReference type="PANTHER" id="PTHR47197:SF3">
    <property type="entry name" value="DIHYDRO-HEME D1 DEHYDROGENASE"/>
    <property type="match status" value="1"/>
</dbReference>
<reference evidence="1 2" key="1">
    <citation type="submission" date="2021-12" db="EMBL/GenBank/DDBJ databases">
        <title>Genome sequencing of bacteria with rrn-lacking chromosome and rrn-plasmid.</title>
        <authorList>
            <person name="Anda M."/>
            <person name="Iwasaki W."/>
        </authorList>
    </citation>
    <scope>NUCLEOTIDE SEQUENCE [LARGE SCALE GENOMIC DNA]</scope>
    <source>
        <strain evidence="1 2">DSM 100852</strain>
    </source>
</reference>
<keyword evidence="2" id="KW-1185">Reference proteome</keyword>
<organism evidence="1 2">
    <name type="scientific">Fulvitalea axinellae</name>
    <dbReference type="NCBI Taxonomy" id="1182444"/>
    <lineage>
        <taxon>Bacteria</taxon>
        <taxon>Pseudomonadati</taxon>
        <taxon>Bacteroidota</taxon>
        <taxon>Cytophagia</taxon>
        <taxon>Cytophagales</taxon>
        <taxon>Persicobacteraceae</taxon>
        <taxon>Fulvitalea</taxon>
    </lineage>
</organism>
<protein>
    <recommendedName>
        <fullName evidence="3">Major royal jelly protein</fullName>
    </recommendedName>
</protein>
<accession>A0AAU9DBF5</accession>
<evidence type="ECO:0000313" key="1">
    <source>
        <dbReference type="EMBL" id="BDD09690.1"/>
    </source>
</evidence>